<dbReference type="Pfam" id="PF01048">
    <property type="entry name" value="PNP_UDP_1"/>
    <property type="match status" value="1"/>
</dbReference>
<evidence type="ECO:0000259" key="4">
    <source>
        <dbReference type="Pfam" id="PF01048"/>
    </source>
</evidence>
<dbReference type="EMBL" id="QUMS01000003">
    <property type="protein sequence ID" value="REG07242.1"/>
    <property type="molecule type" value="Genomic_DNA"/>
</dbReference>
<gene>
    <name evidence="5" type="ORF">DFR64_2447</name>
</gene>
<proteinExistence type="predicted"/>
<dbReference type="AlphaFoldDB" id="A0A347ZW65"/>
<dbReference type="GO" id="GO:0004850">
    <property type="term" value="F:uridine phosphorylase activity"/>
    <property type="evidence" value="ECO:0007669"/>
    <property type="project" value="UniProtKB-EC"/>
</dbReference>
<dbReference type="GO" id="GO:0005829">
    <property type="term" value="C:cytosol"/>
    <property type="evidence" value="ECO:0007669"/>
    <property type="project" value="TreeGrafter"/>
</dbReference>
<reference evidence="5 6" key="1">
    <citation type="submission" date="2018-08" db="EMBL/GenBank/DDBJ databases">
        <title>Genomic Encyclopedia of Type Strains, Phase IV (KMG-IV): sequencing the most valuable type-strain genomes for metagenomic binning, comparative biology and taxonomic classification.</title>
        <authorList>
            <person name="Goeker M."/>
        </authorList>
    </citation>
    <scope>NUCLEOTIDE SEQUENCE [LARGE SCALE GENOMIC DNA]</scope>
    <source>
        <strain evidence="5 6">DSM 23923</strain>
    </source>
</reference>
<dbReference type="GO" id="GO:0009116">
    <property type="term" value="P:nucleoside metabolic process"/>
    <property type="evidence" value="ECO:0007669"/>
    <property type="project" value="InterPro"/>
</dbReference>
<dbReference type="PANTHER" id="PTHR43691:SF11">
    <property type="entry name" value="FI09636P-RELATED"/>
    <property type="match status" value="1"/>
</dbReference>
<evidence type="ECO:0000256" key="3">
    <source>
        <dbReference type="ARBA" id="ARBA00048447"/>
    </source>
</evidence>
<name>A0A347ZW65_9CHLR</name>
<comment type="caution">
    <text evidence="5">The sequence shown here is derived from an EMBL/GenBank/DDBJ whole genome shotgun (WGS) entry which is preliminary data.</text>
</comment>
<comment type="catalytic activity">
    <reaction evidence="3">
        <text>uridine + phosphate = alpha-D-ribose 1-phosphate + uracil</text>
        <dbReference type="Rhea" id="RHEA:24388"/>
        <dbReference type="ChEBI" id="CHEBI:16704"/>
        <dbReference type="ChEBI" id="CHEBI:17568"/>
        <dbReference type="ChEBI" id="CHEBI:43474"/>
        <dbReference type="ChEBI" id="CHEBI:57720"/>
        <dbReference type="EC" id="2.4.2.3"/>
    </reaction>
</comment>
<evidence type="ECO:0000313" key="5">
    <source>
        <dbReference type="EMBL" id="REG07242.1"/>
    </source>
</evidence>
<dbReference type="EC" id="2.4.2.3" evidence="1"/>
<organism evidence="5 6">
    <name type="scientific">Pelolinea submarina</name>
    <dbReference type="NCBI Taxonomy" id="913107"/>
    <lineage>
        <taxon>Bacteria</taxon>
        <taxon>Bacillati</taxon>
        <taxon>Chloroflexota</taxon>
        <taxon>Anaerolineae</taxon>
        <taxon>Anaerolineales</taxon>
        <taxon>Anaerolineaceae</taxon>
        <taxon>Pelolinea</taxon>
    </lineage>
</organism>
<dbReference type="OrthoDB" id="9772602at2"/>
<dbReference type="PANTHER" id="PTHR43691">
    <property type="entry name" value="URIDINE PHOSPHORYLASE"/>
    <property type="match status" value="1"/>
</dbReference>
<evidence type="ECO:0000256" key="1">
    <source>
        <dbReference type="ARBA" id="ARBA00011888"/>
    </source>
</evidence>
<keyword evidence="6" id="KW-1185">Reference proteome</keyword>
<dbReference type="InterPro" id="IPR035994">
    <property type="entry name" value="Nucleoside_phosphorylase_sf"/>
</dbReference>
<feature type="domain" description="Nucleoside phosphorylase" evidence="4">
    <location>
        <begin position="15"/>
        <end position="228"/>
    </location>
</feature>
<evidence type="ECO:0000313" key="6">
    <source>
        <dbReference type="Proteomes" id="UP000256388"/>
    </source>
</evidence>
<sequence>MEWHIKCDAKDIARYVLCPGDQARAKKIADHFDSPRLVADSRGYVVYTGEYKGVPMTVIGTGMGGPVVAIGLEELAHMGADTFIRVGSCGVFQDFQQVGDVVIGSGTVREGGTSTAYLPLRFPAVPTFSVLRALVEAAEALDIPVTVGVGSAGDAFYAPREDNSRGELYQKAGIVSVEMESDTLFIVGQYRGWRTGALYASDGTNKATKPEDKEADFRRGEENAIVIALEAMLKIAQGD</sequence>
<evidence type="ECO:0000256" key="2">
    <source>
        <dbReference type="ARBA" id="ARBA00021980"/>
    </source>
</evidence>
<dbReference type="Gene3D" id="3.40.50.1580">
    <property type="entry name" value="Nucleoside phosphorylase domain"/>
    <property type="match status" value="1"/>
</dbReference>
<dbReference type="RefSeq" id="WP_116225713.1">
    <property type="nucleotide sequence ID" value="NZ_AP018437.1"/>
</dbReference>
<accession>A0A347ZW65</accession>
<dbReference type="SUPFAM" id="SSF53167">
    <property type="entry name" value="Purine and uridine phosphorylases"/>
    <property type="match status" value="1"/>
</dbReference>
<protein>
    <recommendedName>
        <fullName evidence="2">Uridine phosphorylase</fullName>
        <ecNumber evidence="1">2.4.2.3</ecNumber>
    </recommendedName>
</protein>
<dbReference type="Proteomes" id="UP000256388">
    <property type="component" value="Unassembled WGS sequence"/>
</dbReference>
<dbReference type="InterPro" id="IPR000845">
    <property type="entry name" value="Nucleoside_phosphorylase_d"/>
</dbReference>
<dbReference type="CDD" id="cd17767">
    <property type="entry name" value="UP_EcUdp-like"/>
    <property type="match status" value="1"/>
</dbReference>